<dbReference type="Proteomes" id="UP000188246">
    <property type="component" value="Chromosome"/>
</dbReference>
<dbReference type="RefSeq" id="WP_077275489.1">
    <property type="nucleotide sequence ID" value="NZ_CP019609.1"/>
</dbReference>
<dbReference type="AlphaFoldDB" id="A0A1Q2D4T2"/>
<dbReference type="GO" id="GO:0031119">
    <property type="term" value="P:tRNA pseudouridine synthesis"/>
    <property type="evidence" value="ECO:0007669"/>
    <property type="project" value="UniProtKB-UniRule"/>
</dbReference>
<reference evidence="6 7" key="1">
    <citation type="journal article" date="2010" name="Int. J. Syst. Evol. Microbiol.">
        <title>Vagococcus penaei sp. nov., isolated from spoilage microbiota of cooked shrimp (Penaeus vannamei).</title>
        <authorList>
            <person name="Jaffres E."/>
            <person name="Prevost H."/>
            <person name="Rossero A."/>
            <person name="Joffraud J.J."/>
            <person name="Dousset X."/>
        </authorList>
    </citation>
    <scope>NUCLEOTIDE SEQUENCE [LARGE SCALE GENOMIC DNA]</scope>
    <source>
        <strain evidence="6 7">CD276</strain>
    </source>
</reference>
<dbReference type="Gene3D" id="3.30.70.660">
    <property type="entry name" value="Pseudouridine synthase I, catalytic domain, C-terminal subdomain"/>
    <property type="match status" value="1"/>
</dbReference>
<dbReference type="PANTHER" id="PTHR11142">
    <property type="entry name" value="PSEUDOURIDYLATE SYNTHASE"/>
    <property type="match status" value="1"/>
</dbReference>
<dbReference type="PANTHER" id="PTHR11142:SF0">
    <property type="entry name" value="TRNA PSEUDOURIDINE SYNTHASE-LIKE 1"/>
    <property type="match status" value="1"/>
</dbReference>
<dbReference type="GO" id="GO:0160147">
    <property type="term" value="F:tRNA pseudouridine(38-40) synthase activity"/>
    <property type="evidence" value="ECO:0007669"/>
    <property type="project" value="UniProtKB-EC"/>
</dbReference>
<keyword evidence="7" id="KW-1185">Reference proteome</keyword>
<dbReference type="InterPro" id="IPR020094">
    <property type="entry name" value="TruA/RsuA/RluB/E/F_N"/>
</dbReference>
<evidence type="ECO:0000313" key="6">
    <source>
        <dbReference type="EMBL" id="AQP53398.1"/>
    </source>
</evidence>
<protein>
    <recommendedName>
        <fullName evidence="4">tRNA pseudouridine synthase A</fullName>
        <ecNumber evidence="4">5.4.99.12</ecNumber>
    </recommendedName>
    <alternativeName>
        <fullName evidence="4">tRNA pseudouridine(38-40) synthase</fullName>
    </alternativeName>
    <alternativeName>
        <fullName evidence="4">tRNA pseudouridylate synthase I</fullName>
    </alternativeName>
    <alternativeName>
        <fullName evidence="4">tRNA-uridine isomerase I</fullName>
    </alternativeName>
</protein>
<dbReference type="InterPro" id="IPR020097">
    <property type="entry name" value="PsdUridine_synth_TruA_a/b_dom"/>
</dbReference>
<evidence type="ECO:0000256" key="5">
    <source>
        <dbReference type="RuleBase" id="RU003792"/>
    </source>
</evidence>
<organism evidence="6 7">
    <name type="scientific">Vagococcus penaei</name>
    <dbReference type="NCBI Taxonomy" id="633807"/>
    <lineage>
        <taxon>Bacteria</taxon>
        <taxon>Bacillati</taxon>
        <taxon>Bacillota</taxon>
        <taxon>Bacilli</taxon>
        <taxon>Lactobacillales</taxon>
        <taxon>Enterococcaceae</taxon>
        <taxon>Vagococcus</taxon>
    </lineage>
</organism>
<comment type="subunit">
    <text evidence="4">Homodimer.</text>
</comment>
<feature type="binding site" evidence="4">
    <location>
        <position position="111"/>
    </location>
    <ligand>
        <name>substrate</name>
    </ligand>
</feature>
<dbReference type="EMBL" id="CP019609">
    <property type="protein sequence ID" value="AQP53398.1"/>
    <property type="molecule type" value="Genomic_DNA"/>
</dbReference>
<feature type="active site" description="Nucleophile" evidence="4">
    <location>
        <position position="53"/>
    </location>
</feature>
<comment type="caution">
    <text evidence="4">Lacks conserved residue(s) required for the propagation of feature annotation.</text>
</comment>
<evidence type="ECO:0000256" key="4">
    <source>
        <dbReference type="HAMAP-Rule" id="MF_00171"/>
    </source>
</evidence>
<dbReference type="CDD" id="cd02570">
    <property type="entry name" value="PseudoU_synth_EcTruA"/>
    <property type="match status" value="1"/>
</dbReference>
<dbReference type="HAMAP" id="MF_00171">
    <property type="entry name" value="TruA"/>
    <property type="match status" value="1"/>
</dbReference>
<comment type="catalytic activity">
    <reaction evidence="4 5">
        <text>uridine(38/39/40) in tRNA = pseudouridine(38/39/40) in tRNA</text>
        <dbReference type="Rhea" id="RHEA:22376"/>
        <dbReference type="Rhea" id="RHEA-COMP:10085"/>
        <dbReference type="Rhea" id="RHEA-COMP:10087"/>
        <dbReference type="ChEBI" id="CHEBI:65314"/>
        <dbReference type="ChEBI" id="CHEBI:65315"/>
        <dbReference type="EC" id="5.4.99.12"/>
    </reaction>
</comment>
<dbReference type="InterPro" id="IPR020095">
    <property type="entry name" value="PsdUridine_synth_TruA_C"/>
</dbReference>
<dbReference type="InterPro" id="IPR001406">
    <property type="entry name" value="PsdUridine_synth_TruA"/>
</dbReference>
<dbReference type="FunFam" id="3.30.70.580:FF:000001">
    <property type="entry name" value="tRNA pseudouridine synthase A"/>
    <property type="match status" value="1"/>
</dbReference>
<keyword evidence="2 4" id="KW-0819">tRNA processing</keyword>
<dbReference type="Gene3D" id="3.30.70.580">
    <property type="entry name" value="Pseudouridine synthase I, catalytic domain, N-terminal subdomain"/>
    <property type="match status" value="1"/>
</dbReference>
<dbReference type="PIRSF" id="PIRSF001430">
    <property type="entry name" value="tRNA_psdUrid_synth"/>
    <property type="match status" value="1"/>
</dbReference>
<comment type="function">
    <text evidence="4">Formation of pseudouridine at positions 38, 39 and 40 in the anticodon stem and loop of transfer RNAs.</text>
</comment>
<name>A0A1Q2D4T2_9ENTE</name>
<dbReference type="KEGG" id="vpi:BW732_03530"/>
<dbReference type="OrthoDB" id="9811823at2"/>
<evidence type="ECO:0000313" key="7">
    <source>
        <dbReference type="Proteomes" id="UP000188246"/>
    </source>
</evidence>
<proteinExistence type="inferred from homology"/>
<dbReference type="GO" id="GO:0003723">
    <property type="term" value="F:RNA binding"/>
    <property type="evidence" value="ECO:0007669"/>
    <property type="project" value="InterPro"/>
</dbReference>
<evidence type="ECO:0000256" key="2">
    <source>
        <dbReference type="ARBA" id="ARBA00022694"/>
    </source>
</evidence>
<evidence type="ECO:0000256" key="3">
    <source>
        <dbReference type="ARBA" id="ARBA00023235"/>
    </source>
</evidence>
<comment type="similarity">
    <text evidence="1 4 5">Belongs to the tRNA pseudouridine synthase TruA family.</text>
</comment>
<keyword evidence="3 4" id="KW-0413">Isomerase</keyword>
<accession>A0A1Q2D4T2</accession>
<dbReference type="SUPFAM" id="SSF55120">
    <property type="entry name" value="Pseudouridine synthase"/>
    <property type="match status" value="1"/>
</dbReference>
<dbReference type="InterPro" id="IPR020103">
    <property type="entry name" value="PsdUridine_synth_cat_dom_sf"/>
</dbReference>
<sequence length="245" mass="27999">MRNIKLTIEYDGKKYLGWQRLGDSDKTIQGKIESVLEQMTGVPVEIVGSGRTDAGAHAKGQVANFKTESTLSLLEMRDFLNRYLPQDIIIKQVSEASERFHARYHATGKQYSYYVWNSPVPTAFNRFYSFYYPHELDFGKMQEACERLIGEHDFQGFSSLKKTKKSTVRTIKELAIEQERDMLHITFVGDGFLYNMVRIIVGTLLEIGTGAKSVTTIDHVFQTKNRVDAGETVPSHGLFLDEVYY</sequence>
<gene>
    <name evidence="4" type="primary">truA</name>
    <name evidence="6" type="ORF">BW732_03530</name>
</gene>
<dbReference type="NCBIfam" id="TIGR00071">
    <property type="entry name" value="hisT_truA"/>
    <property type="match status" value="1"/>
</dbReference>
<dbReference type="EC" id="5.4.99.12" evidence="4"/>
<dbReference type="STRING" id="633807.BW732_03530"/>
<dbReference type="Pfam" id="PF01416">
    <property type="entry name" value="PseudoU_synth_1"/>
    <property type="match status" value="2"/>
</dbReference>
<evidence type="ECO:0000256" key="1">
    <source>
        <dbReference type="ARBA" id="ARBA00009375"/>
    </source>
</evidence>